<organism evidence="1">
    <name type="scientific">Planktothricoides sp. SpSt-374</name>
    <dbReference type="NCBI Taxonomy" id="2282167"/>
    <lineage>
        <taxon>Bacteria</taxon>
        <taxon>Bacillati</taxon>
        <taxon>Cyanobacteriota</taxon>
        <taxon>Cyanophyceae</taxon>
        <taxon>Oscillatoriophycideae</taxon>
        <taxon>Oscillatoriales</taxon>
        <taxon>Oscillatoriaceae</taxon>
        <taxon>Planktothricoides</taxon>
    </lineage>
</organism>
<dbReference type="EMBL" id="DSPX01000165">
    <property type="protein sequence ID" value="HGG02123.1"/>
    <property type="molecule type" value="Genomic_DNA"/>
</dbReference>
<dbReference type="PANTHER" id="PTHR10704">
    <property type="entry name" value="CARBOHYDRATE SULFOTRANSFERASE"/>
    <property type="match status" value="1"/>
</dbReference>
<gene>
    <name evidence="1" type="ORF">ENR15_16130</name>
</gene>
<reference evidence="1" key="1">
    <citation type="journal article" date="2020" name="mSystems">
        <title>Genome- and Community-Level Interaction Insights into Carbon Utilization and Element Cycling Functions of Hydrothermarchaeota in Hydrothermal Sediment.</title>
        <authorList>
            <person name="Zhou Z."/>
            <person name="Liu Y."/>
            <person name="Xu W."/>
            <person name="Pan J."/>
            <person name="Luo Z.H."/>
            <person name="Li M."/>
        </authorList>
    </citation>
    <scope>NUCLEOTIDE SEQUENCE [LARGE SCALE GENOMIC DNA]</scope>
    <source>
        <strain evidence="1">SpSt-374</strain>
    </source>
</reference>
<dbReference type="GO" id="GO:0006044">
    <property type="term" value="P:N-acetylglucosamine metabolic process"/>
    <property type="evidence" value="ECO:0007669"/>
    <property type="project" value="TreeGrafter"/>
</dbReference>
<dbReference type="InterPro" id="IPR051135">
    <property type="entry name" value="Gal/GlcNAc/GalNAc_ST"/>
</dbReference>
<dbReference type="SUPFAM" id="SSF52540">
    <property type="entry name" value="P-loop containing nucleoside triphosphate hydrolases"/>
    <property type="match status" value="1"/>
</dbReference>
<sequence length="336" mass="38760">MTTNKPNLTAPIFLLGCHKSGSSLLRSLLDNHPQLFAIPMEIHYFQYTGQWVDYRLRRSWPNKMNQQEKMASLYQLVEDTNANEDPYADSILAGSLDVDRFRSFMVANQGLAGAEQTPRELFEIYVGALYYALTGAALPEGMRIVEKSVEHAEWAVHLRQMFPDCRFVHIVRNPYASMVAIRKSKTVGDTYPLLRNFILSLQNSYYNLYRNEGILDNYLIVKYEDLLTDTAKVMRTISDFVGIEFTDELLTPTLMGKPWGGNSSTGKSFTKISTAPLESWKSKVEDLEVRLVNAFLEPVLERFGYEPVKPQKSKYYFIKGENWKTYAKNRSLFWLY</sequence>
<dbReference type="InterPro" id="IPR027417">
    <property type="entry name" value="P-loop_NTPase"/>
</dbReference>
<evidence type="ECO:0000313" key="1">
    <source>
        <dbReference type="EMBL" id="HGG02123.1"/>
    </source>
</evidence>
<dbReference type="GO" id="GO:0006790">
    <property type="term" value="P:sulfur compound metabolic process"/>
    <property type="evidence" value="ECO:0007669"/>
    <property type="project" value="TreeGrafter"/>
</dbReference>
<dbReference type="PROSITE" id="PS51257">
    <property type="entry name" value="PROKAR_LIPOPROTEIN"/>
    <property type="match status" value="1"/>
</dbReference>
<accession>A0A7C3ZLB4</accession>
<protein>
    <submittedName>
        <fullName evidence="1">Sulfotransferase</fullName>
    </submittedName>
</protein>
<dbReference type="Gene3D" id="3.40.50.300">
    <property type="entry name" value="P-loop containing nucleotide triphosphate hydrolases"/>
    <property type="match status" value="1"/>
</dbReference>
<dbReference type="GO" id="GO:0001517">
    <property type="term" value="F:N-acetylglucosamine 6-O-sulfotransferase activity"/>
    <property type="evidence" value="ECO:0007669"/>
    <property type="project" value="TreeGrafter"/>
</dbReference>
<proteinExistence type="predicted"/>
<keyword evidence="1" id="KW-0808">Transferase</keyword>
<dbReference type="PANTHER" id="PTHR10704:SF44">
    <property type="entry name" value="LD35051P-RELATED"/>
    <property type="match status" value="1"/>
</dbReference>
<comment type="caution">
    <text evidence="1">The sequence shown here is derived from an EMBL/GenBank/DDBJ whole genome shotgun (WGS) entry which is preliminary data.</text>
</comment>
<name>A0A7C3ZLB4_9CYAN</name>
<dbReference type="Pfam" id="PF13469">
    <property type="entry name" value="Sulfotransfer_3"/>
    <property type="match status" value="1"/>
</dbReference>
<dbReference type="AlphaFoldDB" id="A0A7C3ZLB4"/>